<sequence length="114" mass="12121">MFGKQGLAKPLLAFALLGSILGNVAVGLPVDPTADSKDDDVSKVQEIFYSVDCEAGTWGVASRCQAWCSSAGRLNFNTSRCPIGSHNADDPLSDCYCVGECAICKDEDKDKARN</sequence>
<reference evidence="1" key="1">
    <citation type="submission" date="2021-11" db="EMBL/GenBank/DDBJ databases">
        <title>Fusarium solani-melongenae Genome sequencing and assembly.</title>
        <authorList>
            <person name="Xie S."/>
            <person name="Huang L."/>
            <person name="Zhang X."/>
        </authorList>
    </citation>
    <scope>NUCLEOTIDE SEQUENCE</scope>
    <source>
        <strain evidence="1">CRI 24-3</strain>
    </source>
</reference>
<dbReference type="EMBL" id="CP090033">
    <property type="protein sequence ID" value="UPK93700.1"/>
    <property type="molecule type" value="Genomic_DNA"/>
</dbReference>
<dbReference type="Proteomes" id="UP000830768">
    <property type="component" value="Chromosome 4"/>
</dbReference>
<gene>
    <name evidence="1" type="ORF">LCI18_004635</name>
</gene>
<accession>A0ACD3YXV6</accession>
<evidence type="ECO:0000313" key="2">
    <source>
        <dbReference type="Proteomes" id="UP000830768"/>
    </source>
</evidence>
<evidence type="ECO:0000313" key="1">
    <source>
        <dbReference type="EMBL" id="UPK93700.1"/>
    </source>
</evidence>
<proteinExistence type="predicted"/>
<keyword evidence="2" id="KW-1185">Reference proteome</keyword>
<protein>
    <submittedName>
        <fullName evidence="1">Uncharacterized protein</fullName>
    </submittedName>
</protein>
<organism evidence="1 2">
    <name type="scientific">Fusarium solani subsp. cucurbitae</name>
    <name type="common">Neocosmosporum cucurbitae</name>
    <dbReference type="NCBI Taxonomy" id="2747967"/>
    <lineage>
        <taxon>Eukaryota</taxon>
        <taxon>Fungi</taxon>
        <taxon>Dikarya</taxon>
        <taxon>Ascomycota</taxon>
        <taxon>Pezizomycotina</taxon>
        <taxon>Sordariomycetes</taxon>
        <taxon>Hypocreomycetidae</taxon>
        <taxon>Hypocreales</taxon>
        <taxon>Nectriaceae</taxon>
        <taxon>Fusarium</taxon>
        <taxon>Fusarium solani species complex</taxon>
    </lineage>
</organism>
<name>A0ACD3YXV6_FUSSC</name>